<evidence type="ECO:0000313" key="3">
    <source>
        <dbReference type="Proteomes" id="UP000651977"/>
    </source>
</evidence>
<name>A0ABQ1I8C3_9ALTE</name>
<comment type="caution">
    <text evidence="2">The sequence shown here is derived from an EMBL/GenBank/DDBJ whole genome shotgun (WGS) entry which is preliminary data.</text>
</comment>
<dbReference type="EMBL" id="BMDY01000066">
    <property type="protein sequence ID" value="GGB22354.1"/>
    <property type="molecule type" value="Genomic_DNA"/>
</dbReference>
<keyword evidence="1" id="KW-0732">Signal</keyword>
<organism evidence="2 3">
    <name type="scientific">Agarivorans gilvus</name>
    <dbReference type="NCBI Taxonomy" id="680279"/>
    <lineage>
        <taxon>Bacteria</taxon>
        <taxon>Pseudomonadati</taxon>
        <taxon>Pseudomonadota</taxon>
        <taxon>Gammaproteobacteria</taxon>
        <taxon>Alteromonadales</taxon>
        <taxon>Alteromonadaceae</taxon>
        <taxon>Agarivorans</taxon>
    </lineage>
</organism>
<reference evidence="3" key="1">
    <citation type="journal article" date="2019" name="Int. J. Syst. Evol. Microbiol.">
        <title>The Global Catalogue of Microorganisms (GCM) 10K type strain sequencing project: providing services to taxonomists for standard genome sequencing and annotation.</title>
        <authorList>
            <consortium name="The Broad Institute Genomics Platform"/>
            <consortium name="The Broad Institute Genome Sequencing Center for Infectious Disease"/>
            <person name="Wu L."/>
            <person name="Ma J."/>
        </authorList>
    </citation>
    <scope>NUCLEOTIDE SEQUENCE [LARGE SCALE GENOMIC DNA]</scope>
    <source>
        <strain evidence="3">CGMCC 1.10131</strain>
    </source>
</reference>
<feature type="signal peptide" evidence="1">
    <location>
        <begin position="1"/>
        <end position="18"/>
    </location>
</feature>
<sequence>MRQLLIYITCLFSTFAQCAIPECHNPDNWAPSVAYGALKEKQLITSENYDPKTTQVTLLGSKKIGKDLYTLIHKVDFYPIGGKKIVVITKSDASSEECSMSPVKIFLVNELE</sequence>
<protein>
    <recommendedName>
        <fullName evidence="4">Tissue inhibitor of metalloproteinase</fullName>
    </recommendedName>
</protein>
<gene>
    <name evidence="2" type="ORF">GCM10007414_39630</name>
</gene>
<proteinExistence type="predicted"/>
<evidence type="ECO:0000313" key="2">
    <source>
        <dbReference type="EMBL" id="GGB22354.1"/>
    </source>
</evidence>
<feature type="chain" id="PRO_5045078608" description="Tissue inhibitor of metalloproteinase" evidence="1">
    <location>
        <begin position="19"/>
        <end position="112"/>
    </location>
</feature>
<accession>A0ABQ1I8C3</accession>
<dbReference type="RefSeq" id="WP_055732620.1">
    <property type="nucleotide sequence ID" value="NZ_BMDY01000066.1"/>
</dbReference>
<dbReference type="Proteomes" id="UP000651977">
    <property type="component" value="Unassembled WGS sequence"/>
</dbReference>
<keyword evidence="3" id="KW-1185">Reference proteome</keyword>
<evidence type="ECO:0000256" key="1">
    <source>
        <dbReference type="SAM" id="SignalP"/>
    </source>
</evidence>
<evidence type="ECO:0008006" key="4">
    <source>
        <dbReference type="Google" id="ProtNLM"/>
    </source>
</evidence>